<proteinExistence type="inferred from homology"/>
<keyword evidence="4 7" id="KW-0805">Transcription regulation</keyword>
<dbReference type="OrthoDB" id="1680813at2"/>
<evidence type="ECO:0000256" key="5">
    <source>
        <dbReference type="ARBA" id="ARBA00023125"/>
    </source>
</evidence>
<evidence type="ECO:0000256" key="4">
    <source>
        <dbReference type="ARBA" id="ARBA00023015"/>
    </source>
</evidence>
<evidence type="ECO:0000313" key="11">
    <source>
        <dbReference type="Proteomes" id="UP000184447"/>
    </source>
</evidence>
<evidence type="ECO:0000259" key="8">
    <source>
        <dbReference type="Pfam" id="PF05848"/>
    </source>
</evidence>
<evidence type="ECO:0000256" key="6">
    <source>
        <dbReference type="ARBA" id="ARBA00023163"/>
    </source>
</evidence>
<dbReference type="Gene3D" id="3.30.56.130">
    <property type="entry name" value="Transcriptional regulator CtsR, winged HTH domain"/>
    <property type="match status" value="1"/>
</dbReference>
<evidence type="ECO:0000256" key="7">
    <source>
        <dbReference type="PIRNR" id="PIRNR010607"/>
    </source>
</evidence>
<dbReference type="EMBL" id="FQXM01000033">
    <property type="protein sequence ID" value="SHI01641.1"/>
    <property type="molecule type" value="Genomic_DNA"/>
</dbReference>
<organism evidence="10 11">
    <name type="scientific">Clostridium grantii DSM 8605</name>
    <dbReference type="NCBI Taxonomy" id="1121316"/>
    <lineage>
        <taxon>Bacteria</taxon>
        <taxon>Bacillati</taxon>
        <taxon>Bacillota</taxon>
        <taxon>Clostridia</taxon>
        <taxon>Eubacteriales</taxon>
        <taxon>Clostridiaceae</taxon>
        <taxon>Clostridium</taxon>
    </lineage>
</organism>
<feature type="domain" description="CtsR N-terminal HTH" evidence="8">
    <location>
        <begin position="3"/>
        <end position="76"/>
    </location>
</feature>
<dbReference type="InterPro" id="IPR008463">
    <property type="entry name" value="CtsR"/>
</dbReference>
<protein>
    <recommendedName>
        <fullName evidence="2 7">Transcriptional regulator CtsR</fullName>
    </recommendedName>
</protein>
<evidence type="ECO:0000256" key="3">
    <source>
        <dbReference type="ARBA" id="ARBA00022491"/>
    </source>
</evidence>
<feature type="domain" description="CtsR C-terminal dimerization" evidence="9">
    <location>
        <begin position="81"/>
        <end position="149"/>
    </location>
</feature>
<evidence type="ECO:0000313" key="10">
    <source>
        <dbReference type="EMBL" id="SHI01641.1"/>
    </source>
</evidence>
<evidence type="ECO:0000256" key="2">
    <source>
        <dbReference type="ARBA" id="ARBA00014129"/>
    </source>
</evidence>
<sequence>MARLSDIIEVFIKTMIEKDDNNNSVIEIKRNELANQFSCAPSQINYVLTTRFSSDKGYHVESKRGGGGYIKISKIQYEKDGPLMEVIKEKIGNRITYNSSKKIIDSLFENGIITEKEGYIMKSAINDRCLTLFIGDINEIRAKILKSMIATGVFR</sequence>
<dbReference type="InterPro" id="IPR041908">
    <property type="entry name" value="CtsR_C_sf"/>
</dbReference>
<keyword evidence="11" id="KW-1185">Reference proteome</keyword>
<dbReference type="Pfam" id="PF17727">
    <property type="entry name" value="CtsR_C"/>
    <property type="match status" value="1"/>
</dbReference>
<dbReference type="GO" id="GO:0003677">
    <property type="term" value="F:DNA binding"/>
    <property type="evidence" value="ECO:0007669"/>
    <property type="project" value="UniProtKB-UniRule"/>
</dbReference>
<dbReference type="InterPro" id="IPR040465">
    <property type="entry name" value="CtsR_N"/>
</dbReference>
<dbReference type="STRING" id="1121316.SAMN02745207_03825"/>
<evidence type="ECO:0000259" key="9">
    <source>
        <dbReference type="Pfam" id="PF17727"/>
    </source>
</evidence>
<evidence type="ECO:0000256" key="1">
    <source>
        <dbReference type="ARBA" id="ARBA00010189"/>
    </source>
</evidence>
<comment type="similarity">
    <text evidence="1 7">Belongs to the CtsR family.</text>
</comment>
<reference evidence="10 11" key="1">
    <citation type="submission" date="2016-11" db="EMBL/GenBank/DDBJ databases">
        <authorList>
            <person name="Jaros S."/>
            <person name="Januszkiewicz K."/>
            <person name="Wedrychowicz H."/>
        </authorList>
    </citation>
    <scope>NUCLEOTIDE SEQUENCE [LARGE SCALE GENOMIC DNA]</scope>
    <source>
        <strain evidence="10 11">DSM 8605</strain>
    </source>
</reference>
<gene>
    <name evidence="10" type="ORF">SAMN02745207_03825</name>
</gene>
<keyword evidence="6 7" id="KW-0804">Transcription</keyword>
<dbReference type="RefSeq" id="WP_073340655.1">
    <property type="nucleotide sequence ID" value="NZ_FQXM01000033.1"/>
</dbReference>
<dbReference type="GO" id="GO:0006355">
    <property type="term" value="P:regulation of DNA-templated transcription"/>
    <property type="evidence" value="ECO:0007669"/>
    <property type="project" value="UniProtKB-UniRule"/>
</dbReference>
<dbReference type="InterPro" id="IPR041902">
    <property type="entry name" value="CtsR_N_sf"/>
</dbReference>
<dbReference type="Gene3D" id="1.10.1200.150">
    <property type="entry name" value="Transcriptional regulator CtsR, C-terminal domain"/>
    <property type="match status" value="1"/>
</dbReference>
<keyword evidence="5 7" id="KW-0238">DNA-binding</keyword>
<accession>A0A1M5XPB4</accession>
<keyword evidence="3 7" id="KW-0678">Repressor</keyword>
<dbReference type="AlphaFoldDB" id="A0A1M5XPB4"/>
<dbReference type="Proteomes" id="UP000184447">
    <property type="component" value="Unassembled WGS sequence"/>
</dbReference>
<dbReference type="InterPro" id="IPR041473">
    <property type="entry name" value="CtsR_C"/>
</dbReference>
<name>A0A1M5XPB4_9CLOT</name>
<dbReference type="Pfam" id="PF05848">
    <property type="entry name" value="CtsR"/>
    <property type="match status" value="1"/>
</dbReference>
<dbReference type="PIRSF" id="PIRSF010607">
    <property type="entry name" value="Txn_repr_CtsR"/>
    <property type="match status" value="1"/>
</dbReference>